<protein>
    <recommendedName>
        <fullName evidence="1">Transposase DDE domain-containing protein</fullName>
    </recommendedName>
</protein>
<proteinExistence type="predicted"/>
<evidence type="ECO:0000313" key="2">
    <source>
        <dbReference type="EMBL" id="MBP2375215.1"/>
    </source>
</evidence>
<gene>
    <name evidence="2" type="ORF">JOF46_003127</name>
</gene>
<dbReference type="InterPro" id="IPR025668">
    <property type="entry name" value="Tnp_DDE_dom"/>
</dbReference>
<dbReference type="InterPro" id="IPR047960">
    <property type="entry name" value="Transpos_IS1380"/>
</dbReference>
<organism evidence="2 3">
    <name type="scientific">Paeniglutamicibacter psychrophenolicus</name>
    <dbReference type="NCBI Taxonomy" id="257454"/>
    <lineage>
        <taxon>Bacteria</taxon>
        <taxon>Bacillati</taxon>
        <taxon>Actinomycetota</taxon>
        <taxon>Actinomycetes</taxon>
        <taxon>Micrococcales</taxon>
        <taxon>Micrococcaceae</taxon>
        <taxon>Paeniglutamicibacter</taxon>
    </lineage>
</organism>
<name>A0ABS4WG99_9MICC</name>
<feature type="domain" description="Transposase DDE" evidence="1">
    <location>
        <begin position="10"/>
        <end position="463"/>
    </location>
</feature>
<evidence type="ECO:0000313" key="3">
    <source>
        <dbReference type="Proteomes" id="UP000766570"/>
    </source>
</evidence>
<sequence>MLNHTQVFPSVPAALTGQSIISHAGLNVLTSFLDATGFGAMCEDQLSGFVPETATHRPGRIIGSLAVMLADGGEHVSDLDTLRDSPALFGPAPSNATVSRFVARAAEEPEAFTLGFATLTKALRTKIWEAAGPRNPAILATELDPLIIDLDATLVNSHTEKEWAAGDYKGGFGHAPFVASCDYGRNNGTGEVLVAELRAGNKGANSAKDHIRVLDKALAQLPDSMRDEHGELRTDRILIRTDSAGASREFLNHLEELGLQFSTSYTLPVPNERFIHWINNKDLWERVVEQDGYERHNAWVIDATKVIRLKDYPTGMRLYLRAEPLHPGAQGSIFDVDGHRVTAFLTNAPRYNVAFLDARHRARGRCENRIKTLKNSGMGKLPFFGISSNQLWTDLAVLAMNLVAWMSLAVLPAGHEAGAWDMKRWRFRLFSIAGKVISSGRQKRLLIPEAAPESPLLVTLLEGTVRLRERWRQGHLAA</sequence>
<dbReference type="Pfam" id="PF13701">
    <property type="entry name" value="DDE_Tnp_1_4"/>
    <property type="match status" value="1"/>
</dbReference>
<dbReference type="EMBL" id="JAGIOE010000001">
    <property type="protein sequence ID" value="MBP2375215.1"/>
    <property type="molecule type" value="Genomic_DNA"/>
</dbReference>
<reference evidence="2 3" key="1">
    <citation type="submission" date="2021-03" db="EMBL/GenBank/DDBJ databases">
        <title>Sequencing the genomes of 1000 actinobacteria strains.</title>
        <authorList>
            <person name="Klenk H.-P."/>
        </authorList>
    </citation>
    <scope>NUCLEOTIDE SEQUENCE [LARGE SCALE GENOMIC DNA]</scope>
    <source>
        <strain evidence="2 3">DSM 15454</strain>
    </source>
</reference>
<comment type="caution">
    <text evidence="2">The sequence shown here is derived from an EMBL/GenBank/DDBJ whole genome shotgun (WGS) entry which is preliminary data.</text>
</comment>
<accession>A0ABS4WG99</accession>
<keyword evidence="3" id="KW-1185">Reference proteome</keyword>
<evidence type="ECO:0000259" key="1">
    <source>
        <dbReference type="Pfam" id="PF13701"/>
    </source>
</evidence>
<dbReference type="NCBIfam" id="NF033539">
    <property type="entry name" value="transpos_IS1380"/>
    <property type="match status" value="1"/>
</dbReference>
<dbReference type="RefSeq" id="WP_209908572.1">
    <property type="nucleotide sequence ID" value="NZ_BAAAMI010000008.1"/>
</dbReference>
<dbReference type="Proteomes" id="UP000766570">
    <property type="component" value="Unassembled WGS sequence"/>
</dbReference>